<organism evidence="2 3">
    <name type="scientific">Perkinsus olseni</name>
    <name type="common">Perkinsus atlanticus</name>
    <dbReference type="NCBI Taxonomy" id="32597"/>
    <lineage>
        <taxon>Eukaryota</taxon>
        <taxon>Sar</taxon>
        <taxon>Alveolata</taxon>
        <taxon>Perkinsozoa</taxon>
        <taxon>Perkinsea</taxon>
        <taxon>Perkinsida</taxon>
        <taxon>Perkinsidae</taxon>
        <taxon>Perkinsus</taxon>
    </lineage>
</organism>
<dbReference type="PANTHER" id="PTHR46211">
    <property type="entry name" value="GLYCEROPHOSPHORYL DIESTER PHOSPHODIESTERASE"/>
    <property type="match status" value="1"/>
</dbReference>
<evidence type="ECO:0000313" key="3">
    <source>
        <dbReference type="Proteomes" id="UP000541610"/>
    </source>
</evidence>
<sequence length="338" mass="38446">MVVEVQGHRICGDLSPYFNTLSAIHVIHDVFRTVNKNNNNNDDEGHITNNNIVPLSIEFDARVTLDGVAVVSHGPEGFHDGHGVEDKLWKDVKCIDIGDGHHIPTLDDMLNTITEVLIPATPPPENSHVLHAINVEIKYPTTTRGSSSLSSYTQPSLNDRVRIILEVLDEYKRIFYDNNIIIRVSSFNRDILRYVRSARPTIPIGTIYNNRVKENEDKRIPLSIDYVTWMDDEGYTKVKGDSVNICSECITRKHVKEAKKEGLDVMVWFPTIPSKGFIRDDNMDNIKLLLKKLMSVEVHNDGIPPIGVDVLCNNNYLLSLYYSYRYESSRSLNQNTPR</sequence>
<dbReference type="EMBL" id="JABANP010000276">
    <property type="protein sequence ID" value="KAF4685137.1"/>
    <property type="molecule type" value="Genomic_DNA"/>
</dbReference>
<reference evidence="2 3" key="1">
    <citation type="submission" date="2020-04" db="EMBL/GenBank/DDBJ databases">
        <title>Perkinsus olseni comparative genomics.</title>
        <authorList>
            <person name="Bogema D.R."/>
        </authorList>
    </citation>
    <scope>NUCLEOTIDE SEQUENCE [LARGE SCALE GENOMIC DNA]</scope>
    <source>
        <strain evidence="2">00978-12</strain>
    </source>
</reference>
<dbReference type="InterPro" id="IPR030395">
    <property type="entry name" value="GP_PDE_dom"/>
</dbReference>
<comment type="caution">
    <text evidence="2">The sequence shown here is derived from an EMBL/GenBank/DDBJ whole genome shotgun (WGS) entry which is preliminary data.</text>
</comment>
<dbReference type="GO" id="GO:0006629">
    <property type="term" value="P:lipid metabolic process"/>
    <property type="evidence" value="ECO:0007669"/>
    <property type="project" value="InterPro"/>
</dbReference>
<evidence type="ECO:0000313" key="2">
    <source>
        <dbReference type="EMBL" id="KAF4685137.1"/>
    </source>
</evidence>
<dbReference type="Pfam" id="PF03009">
    <property type="entry name" value="GDPD"/>
    <property type="match status" value="1"/>
</dbReference>
<name>A0A7J6NNV0_PEROL</name>
<proteinExistence type="predicted"/>
<dbReference type="Proteomes" id="UP000541610">
    <property type="component" value="Unassembled WGS sequence"/>
</dbReference>
<dbReference type="GO" id="GO:0008081">
    <property type="term" value="F:phosphoric diester hydrolase activity"/>
    <property type="evidence" value="ECO:0007669"/>
    <property type="project" value="InterPro"/>
</dbReference>
<dbReference type="InterPro" id="IPR017946">
    <property type="entry name" value="PLC-like_Pdiesterase_TIM-brl"/>
</dbReference>
<evidence type="ECO:0000259" key="1">
    <source>
        <dbReference type="Pfam" id="PF03009"/>
    </source>
</evidence>
<feature type="domain" description="GP-PDE" evidence="1">
    <location>
        <begin position="57"/>
        <end position="269"/>
    </location>
</feature>
<dbReference type="SUPFAM" id="SSF51695">
    <property type="entry name" value="PLC-like phosphodiesterases"/>
    <property type="match status" value="1"/>
</dbReference>
<dbReference type="Gene3D" id="3.20.20.190">
    <property type="entry name" value="Phosphatidylinositol (PI) phosphodiesterase"/>
    <property type="match status" value="1"/>
</dbReference>
<gene>
    <name evidence="2" type="ORF">FOZ60_006827</name>
</gene>
<accession>A0A7J6NNV0</accession>
<dbReference type="AlphaFoldDB" id="A0A7J6NNV0"/>
<protein>
    <recommendedName>
        <fullName evidence="1">GP-PDE domain-containing protein</fullName>
    </recommendedName>
</protein>
<dbReference type="PANTHER" id="PTHR46211:SF14">
    <property type="entry name" value="GLYCEROPHOSPHODIESTER PHOSPHODIESTERASE"/>
    <property type="match status" value="1"/>
</dbReference>